<dbReference type="GO" id="GO:0042721">
    <property type="term" value="C:TIM22 mitochondrial import inner membrane insertion complex"/>
    <property type="evidence" value="ECO:0007669"/>
    <property type="project" value="InterPro"/>
</dbReference>
<accession>A0A1I8NH68</accession>
<dbReference type="eggNOG" id="KOG4545">
    <property type="taxonomic scope" value="Eukaryota"/>
</dbReference>
<gene>
    <name evidence="1" type="primary">101901535</name>
    <name evidence="3" type="synonym">LOC101901535</name>
</gene>
<dbReference type="AlphaFoldDB" id="A0A1I8NH68"/>
<organism evidence="1">
    <name type="scientific">Musca domestica</name>
    <name type="common">House fly</name>
    <dbReference type="NCBI Taxonomy" id="7370"/>
    <lineage>
        <taxon>Eukaryota</taxon>
        <taxon>Metazoa</taxon>
        <taxon>Ecdysozoa</taxon>
        <taxon>Arthropoda</taxon>
        <taxon>Hexapoda</taxon>
        <taxon>Insecta</taxon>
        <taxon>Pterygota</taxon>
        <taxon>Neoptera</taxon>
        <taxon>Endopterygota</taxon>
        <taxon>Diptera</taxon>
        <taxon>Brachycera</taxon>
        <taxon>Muscomorpha</taxon>
        <taxon>Muscoidea</taxon>
        <taxon>Muscidae</taxon>
        <taxon>Musca</taxon>
    </lineage>
</organism>
<dbReference type="OrthoDB" id="5970620at2759"/>
<dbReference type="GeneID" id="101901535"/>
<protein>
    <submittedName>
        <fullName evidence="3">Uncharacterized protein LOC101901535</fullName>
    </submittedName>
</protein>
<sequence length="191" mass="22500">MRFFSLSNRVASIRARIDNTFSLPERFKGSFVERLTNYWKSLLTDYKDVAVGVVKESINKPKKAMFYGGLGYTAYLCGKRNPGEEDFTMQFRLATNNMILVHPSLQNPNSDAYLRRLQEAINQNRLRFLSLGIFTLVWEDLYDSDDCTYPAICEYTKVSFWSIPQHVVDVGFWNKFWRLKWELHNYDANYL</sequence>
<dbReference type="EnsemblMetazoa" id="MDOA015121-RA">
    <property type="protein sequence ID" value="MDOA015121-PA"/>
    <property type="gene ID" value="MDOA015121"/>
</dbReference>
<evidence type="ECO:0000313" key="2">
    <source>
        <dbReference type="Proteomes" id="UP001652621"/>
    </source>
</evidence>
<dbReference type="VEuPathDB" id="VectorBase:MDOMA2_007821"/>
<name>A0A1I8NH68_MUSDO</name>
<evidence type="ECO:0000313" key="3">
    <source>
        <dbReference type="RefSeq" id="XP_005186271.1"/>
    </source>
</evidence>
<dbReference type="Proteomes" id="UP001652621">
    <property type="component" value="Unplaced"/>
</dbReference>
<dbReference type="Pfam" id="PF10171">
    <property type="entry name" value="Tim29"/>
    <property type="match status" value="1"/>
</dbReference>
<reference evidence="1" key="1">
    <citation type="submission" date="2020-05" db="UniProtKB">
        <authorList>
            <consortium name="EnsemblMetazoa"/>
        </authorList>
    </citation>
    <scope>IDENTIFICATION</scope>
    <source>
        <strain evidence="1">Aabys</strain>
    </source>
</reference>
<dbReference type="PANTHER" id="PTHR21435:SF1">
    <property type="entry name" value="MITOCHONDRIAL IMPORT INNER MEMBRANE TRANSLOCASE SUBUNIT TIM29"/>
    <property type="match status" value="1"/>
</dbReference>
<evidence type="ECO:0000313" key="1">
    <source>
        <dbReference type="EnsemblMetazoa" id="MDOA015121-PA"/>
    </source>
</evidence>
<dbReference type="PANTHER" id="PTHR21435">
    <property type="entry name" value="MITOCHONDRIAL IMPORT INNER MEMBRANE TRANSLOCASE SUBUNIT TIM29"/>
    <property type="match status" value="1"/>
</dbReference>
<dbReference type="STRING" id="7370.A0A1I8NH68"/>
<dbReference type="KEGG" id="mde:101901535"/>
<dbReference type="VEuPathDB" id="VectorBase:MDOA015121"/>
<keyword evidence="2" id="KW-1185">Reference proteome</keyword>
<proteinExistence type="predicted"/>
<dbReference type="InterPro" id="IPR019322">
    <property type="entry name" value="TIMM29"/>
</dbReference>
<dbReference type="GO" id="GO:0045039">
    <property type="term" value="P:protein insertion into mitochondrial inner membrane"/>
    <property type="evidence" value="ECO:0007669"/>
    <property type="project" value="TreeGrafter"/>
</dbReference>
<reference evidence="3" key="2">
    <citation type="submission" date="2025-04" db="UniProtKB">
        <authorList>
            <consortium name="RefSeq"/>
        </authorList>
    </citation>
    <scope>IDENTIFICATION</scope>
    <source>
        <strain evidence="3">Aabys</strain>
    </source>
</reference>
<dbReference type="RefSeq" id="XP_005186271.1">
    <property type="nucleotide sequence ID" value="XM_005186214.2"/>
</dbReference>